<dbReference type="Gene3D" id="2.40.420.20">
    <property type="match status" value="1"/>
</dbReference>
<dbReference type="GO" id="GO:0030313">
    <property type="term" value="C:cell envelope"/>
    <property type="evidence" value="ECO:0007669"/>
    <property type="project" value="UniProtKB-SubCell"/>
</dbReference>
<dbReference type="AlphaFoldDB" id="A0A1J5S6J4"/>
<reference evidence="3" key="1">
    <citation type="submission" date="2016-10" db="EMBL/GenBank/DDBJ databases">
        <title>Sequence of Gallionella enrichment culture.</title>
        <authorList>
            <person name="Poehlein A."/>
            <person name="Muehling M."/>
            <person name="Daniel R."/>
        </authorList>
    </citation>
    <scope>NUCLEOTIDE SEQUENCE</scope>
</reference>
<accession>A0A1J5S6J4</accession>
<organism evidence="3">
    <name type="scientific">mine drainage metagenome</name>
    <dbReference type="NCBI Taxonomy" id="410659"/>
    <lineage>
        <taxon>unclassified sequences</taxon>
        <taxon>metagenomes</taxon>
        <taxon>ecological metagenomes</taxon>
    </lineage>
</organism>
<dbReference type="PANTHER" id="PTHR32347:SF23">
    <property type="entry name" value="BLL5650 PROTEIN"/>
    <property type="match status" value="1"/>
</dbReference>
<evidence type="ECO:0000256" key="2">
    <source>
        <dbReference type="ARBA" id="ARBA00023054"/>
    </source>
</evidence>
<dbReference type="PANTHER" id="PTHR32347">
    <property type="entry name" value="EFFLUX SYSTEM COMPONENT YKNX-RELATED"/>
    <property type="match status" value="1"/>
</dbReference>
<name>A0A1J5S6J4_9ZZZZ</name>
<dbReference type="Gene3D" id="2.40.50.100">
    <property type="match status" value="1"/>
</dbReference>
<dbReference type="Gene3D" id="2.40.30.170">
    <property type="match status" value="1"/>
</dbReference>
<dbReference type="InterPro" id="IPR050465">
    <property type="entry name" value="UPF0194_transport"/>
</dbReference>
<evidence type="ECO:0000313" key="3">
    <source>
        <dbReference type="EMBL" id="OIR03738.1"/>
    </source>
</evidence>
<gene>
    <name evidence="3" type="ORF">GALL_141550</name>
</gene>
<comment type="caution">
    <text evidence="3">The sequence shown here is derived from an EMBL/GenBank/DDBJ whole genome shotgun (WGS) entry which is preliminary data.</text>
</comment>
<evidence type="ECO:0000256" key="1">
    <source>
        <dbReference type="ARBA" id="ARBA00004196"/>
    </source>
</evidence>
<keyword evidence="2" id="KW-0175">Coiled coil</keyword>
<proteinExistence type="predicted"/>
<sequence length="417" mass="45119">MDIPRPSQAKAKLRKRLIIGAVVVAILGGLTFAISSLKPAAPTVDRSLVWIDTVKRGPLVRQVRGVGTLVPEDIRFLTARTAGHVERIVLRPGAAVKPDSVILVLANPDVAQAADTAESQLHAAESEYTNLKISLESQLLSMEASLASAKSDDETSRLQAEVYSALFKEGLISELELQKAKVTAEDAATRHQIEKKRYAFTQESMKLQLQIKTAEVERARSLAKLRREDMDALTVRAGMTGVLQTLSLEVGQQFSAGSVLAKVADPTRLKAEIRVAETQAKDIRLGQPAEIDTRNGLVPGRVSRVDPSVQNGTVTVDVALKGPLPDGARPDLSVDGTIELQRLNDVVYVGRPAFGQENSTIGIFKLDPDGNYATRVQVKLGRSSVNTIEVLSGLQPGDRVILSDMSQWDSTGRVRLN</sequence>
<protein>
    <submittedName>
        <fullName evidence="3">Macrolide transporter subunit MacA</fullName>
    </submittedName>
</protein>
<dbReference type="EMBL" id="MLJW01000063">
    <property type="protein sequence ID" value="OIR03738.1"/>
    <property type="molecule type" value="Genomic_DNA"/>
</dbReference>
<dbReference type="Gene3D" id="1.10.287.470">
    <property type="entry name" value="Helix hairpin bin"/>
    <property type="match status" value="1"/>
</dbReference>
<comment type="subcellular location">
    <subcellularLocation>
        <location evidence="1">Cell envelope</location>
    </subcellularLocation>
</comment>